<feature type="compositionally biased region" description="Low complexity" evidence="1">
    <location>
        <begin position="268"/>
        <end position="282"/>
    </location>
</feature>
<dbReference type="Gene3D" id="3.30.300.20">
    <property type="match status" value="1"/>
</dbReference>
<protein>
    <recommendedName>
        <fullName evidence="4">Ribosome-binding factor A, mitochondrial</fullName>
    </recommendedName>
</protein>
<evidence type="ECO:0000256" key="1">
    <source>
        <dbReference type="SAM" id="MobiDB-lite"/>
    </source>
</evidence>
<dbReference type="InterPro" id="IPR000238">
    <property type="entry name" value="RbfA"/>
</dbReference>
<dbReference type="InterPro" id="IPR039212">
    <property type="entry name" value="RBFA_mitochondrial"/>
</dbReference>
<evidence type="ECO:0000313" key="2">
    <source>
        <dbReference type="EMBL" id="KAG7335677.1"/>
    </source>
</evidence>
<gene>
    <name evidence="2" type="ORF">KOW79_000370</name>
</gene>
<dbReference type="Proteomes" id="UP000824219">
    <property type="component" value="Linkage Group LG01"/>
</dbReference>
<dbReference type="PANTHER" id="PTHR14725:SF0">
    <property type="entry name" value="RIBOSOME-BINDING FACTOR A, MITOCHONDRIAL-RELATED"/>
    <property type="match status" value="1"/>
</dbReference>
<feature type="region of interest" description="Disordered" evidence="1">
    <location>
        <begin position="304"/>
        <end position="352"/>
    </location>
</feature>
<dbReference type="Pfam" id="PF02033">
    <property type="entry name" value="RBFA"/>
    <property type="match status" value="1"/>
</dbReference>
<evidence type="ECO:0000313" key="3">
    <source>
        <dbReference type="Proteomes" id="UP000824219"/>
    </source>
</evidence>
<dbReference type="PANTHER" id="PTHR14725">
    <property type="entry name" value="RIBOSOME-BINDING FACTOR A, MITOCHONDRIAL-RELATED"/>
    <property type="match status" value="1"/>
</dbReference>
<reference evidence="2 3" key="1">
    <citation type="submission" date="2021-06" db="EMBL/GenBank/DDBJ databases">
        <title>Chromosome-level genome assembly of the red-tail catfish (Hemibagrus wyckioides).</title>
        <authorList>
            <person name="Shao F."/>
        </authorList>
    </citation>
    <scope>NUCLEOTIDE SEQUENCE [LARGE SCALE GENOMIC DNA]</scope>
    <source>
        <strain evidence="2">EC202008001</strain>
        <tissue evidence="2">Blood</tissue>
    </source>
</reference>
<comment type="caution">
    <text evidence="2">The sequence shown here is derived from an EMBL/GenBank/DDBJ whole genome shotgun (WGS) entry which is preliminary data.</text>
</comment>
<dbReference type="InterPro" id="IPR015946">
    <property type="entry name" value="KH_dom-like_a/b"/>
</dbReference>
<evidence type="ECO:0008006" key="4">
    <source>
        <dbReference type="Google" id="ProtNLM"/>
    </source>
</evidence>
<feature type="region of interest" description="Disordered" evidence="1">
    <location>
        <begin position="24"/>
        <end position="48"/>
    </location>
</feature>
<dbReference type="SUPFAM" id="SSF89919">
    <property type="entry name" value="Ribosome-binding factor A, RbfA"/>
    <property type="match status" value="1"/>
</dbReference>
<keyword evidence="3" id="KW-1185">Reference proteome</keyword>
<dbReference type="OrthoDB" id="418445at2759"/>
<feature type="compositionally biased region" description="Basic and acidic residues" evidence="1">
    <location>
        <begin position="328"/>
        <end position="352"/>
    </location>
</feature>
<name>A0A9D3ST28_9TELE</name>
<dbReference type="InterPro" id="IPR023799">
    <property type="entry name" value="RbfA_dom_sf"/>
</dbReference>
<dbReference type="EMBL" id="JAHKSW010000001">
    <property type="protein sequence ID" value="KAG7335677.1"/>
    <property type="molecule type" value="Genomic_DNA"/>
</dbReference>
<sequence>MLALNGHHWIQKCLLSRHAGALAATMSKRKPERPDGDQNTSLRRPCPSPSLGVTKFHTCVCQGGDLLKKMFTNKRKKKWYETPQSILTDQSGFMKPAKKRSMEDSLRVRTLNTVLYKSISDLLSSHEVNAQLPSHNVEITKVSLLADYSVCRIYWKTSLSSDRDGQIQQVLDKCAPRIRYLLISQQILGSVPPLVFVKDKQFAALKEVENLLKIADYGSGDDSEKLVLNEKDDESSVHTAERKRVVFGVDHDALYKQVQDYKQRLRDSSSQVSGSSSQVSGSASLTQEQLEMLAEIRKQKLIEKKKRKAKKMKDDDITPKEFLLMRQLQKEAEEQEYETERDSESSQDSERT</sequence>
<feature type="region of interest" description="Disordered" evidence="1">
    <location>
        <begin position="265"/>
        <end position="285"/>
    </location>
</feature>
<proteinExistence type="predicted"/>
<accession>A0A9D3ST28</accession>
<dbReference type="GO" id="GO:0006364">
    <property type="term" value="P:rRNA processing"/>
    <property type="evidence" value="ECO:0007669"/>
    <property type="project" value="InterPro"/>
</dbReference>
<organism evidence="2 3">
    <name type="scientific">Hemibagrus wyckioides</name>
    <dbReference type="NCBI Taxonomy" id="337641"/>
    <lineage>
        <taxon>Eukaryota</taxon>
        <taxon>Metazoa</taxon>
        <taxon>Chordata</taxon>
        <taxon>Craniata</taxon>
        <taxon>Vertebrata</taxon>
        <taxon>Euteleostomi</taxon>
        <taxon>Actinopterygii</taxon>
        <taxon>Neopterygii</taxon>
        <taxon>Teleostei</taxon>
        <taxon>Ostariophysi</taxon>
        <taxon>Siluriformes</taxon>
        <taxon>Bagridae</taxon>
        <taxon>Hemibagrus</taxon>
    </lineage>
</organism>
<dbReference type="AlphaFoldDB" id="A0A9D3ST28"/>